<dbReference type="CDD" id="cd01672">
    <property type="entry name" value="TMPK"/>
    <property type="match status" value="1"/>
</dbReference>
<keyword evidence="3 8" id="KW-0545">Nucleotide biosynthesis</keyword>
<dbReference type="Gene3D" id="3.40.50.300">
    <property type="entry name" value="P-loop containing nucleotide triphosphate hydrolases"/>
    <property type="match status" value="1"/>
</dbReference>
<organism evidence="10 11">
    <name type="scientific">Candidatus Berkelbacteria bacterium CG10_big_fil_rev_8_21_14_0_10_41_12</name>
    <dbReference type="NCBI Taxonomy" id="1974513"/>
    <lineage>
        <taxon>Bacteria</taxon>
        <taxon>Candidatus Berkelbacteria</taxon>
    </lineage>
</organism>
<dbReference type="InterPro" id="IPR018094">
    <property type="entry name" value="Thymidylate_kinase"/>
</dbReference>
<dbReference type="InterPro" id="IPR027417">
    <property type="entry name" value="P-loop_NTPase"/>
</dbReference>
<evidence type="ECO:0000256" key="6">
    <source>
        <dbReference type="ARBA" id="ARBA00022840"/>
    </source>
</evidence>
<dbReference type="GO" id="GO:0005737">
    <property type="term" value="C:cytoplasm"/>
    <property type="evidence" value="ECO:0007669"/>
    <property type="project" value="TreeGrafter"/>
</dbReference>
<evidence type="ECO:0000256" key="5">
    <source>
        <dbReference type="ARBA" id="ARBA00022777"/>
    </source>
</evidence>
<gene>
    <name evidence="8 10" type="primary">tmk</name>
    <name evidence="10" type="ORF">COT77_00210</name>
</gene>
<dbReference type="PANTHER" id="PTHR10344">
    <property type="entry name" value="THYMIDYLATE KINASE"/>
    <property type="match status" value="1"/>
</dbReference>
<evidence type="ECO:0000256" key="2">
    <source>
        <dbReference type="ARBA" id="ARBA00022679"/>
    </source>
</evidence>
<dbReference type="EMBL" id="PEZV01000002">
    <property type="protein sequence ID" value="PIT97640.1"/>
    <property type="molecule type" value="Genomic_DNA"/>
</dbReference>
<reference evidence="11" key="1">
    <citation type="submission" date="2017-09" db="EMBL/GenBank/DDBJ databases">
        <title>Depth-based differentiation of microbial function through sediment-hosted aquifers and enrichment of novel symbionts in the deep terrestrial subsurface.</title>
        <authorList>
            <person name="Probst A.J."/>
            <person name="Ladd B."/>
            <person name="Jarett J.K."/>
            <person name="Geller-Mcgrath D.E."/>
            <person name="Sieber C.M.K."/>
            <person name="Emerson J.B."/>
            <person name="Anantharaman K."/>
            <person name="Thomas B.C."/>
            <person name="Malmstrom R."/>
            <person name="Stieglmeier M."/>
            <person name="Klingl A."/>
            <person name="Woyke T."/>
            <person name="Ryan C.M."/>
            <person name="Banfield J.F."/>
        </authorList>
    </citation>
    <scope>NUCLEOTIDE SEQUENCE [LARGE SCALE GENOMIC DNA]</scope>
</reference>
<evidence type="ECO:0000256" key="4">
    <source>
        <dbReference type="ARBA" id="ARBA00022741"/>
    </source>
</evidence>
<proteinExistence type="inferred from homology"/>
<evidence type="ECO:0000313" key="11">
    <source>
        <dbReference type="Proteomes" id="UP000228596"/>
    </source>
</evidence>
<evidence type="ECO:0000256" key="8">
    <source>
        <dbReference type="HAMAP-Rule" id="MF_00165"/>
    </source>
</evidence>
<feature type="domain" description="Thymidylate kinase-like" evidence="9">
    <location>
        <begin position="10"/>
        <end position="201"/>
    </location>
</feature>
<evidence type="ECO:0000256" key="7">
    <source>
        <dbReference type="ARBA" id="ARBA00048743"/>
    </source>
</evidence>
<dbReference type="GO" id="GO:0006233">
    <property type="term" value="P:dTDP biosynthetic process"/>
    <property type="evidence" value="ECO:0007669"/>
    <property type="project" value="InterPro"/>
</dbReference>
<dbReference type="HAMAP" id="MF_00165">
    <property type="entry name" value="Thymidylate_kinase"/>
    <property type="match status" value="1"/>
</dbReference>
<keyword evidence="2 8" id="KW-0808">Transferase</keyword>
<dbReference type="PANTHER" id="PTHR10344:SF4">
    <property type="entry name" value="UMP-CMP KINASE 2, MITOCHONDRIAL"/>
    <property type="match status" value="1"/>
</dbReference>
<dbReference type="Proteomes" id="UP000228596">
    <property type="component" value="Unassembled WGS sequence"/>
</dbReference>
<dbReference type="GO" id="GO:0006227">
    <property type="term" value="P:dUDP biosynthetic process"/>
    <property type="evidence" value="ECO:0007669"/>
    <property type="project" value="TreeGrafter"/>
</dbReference>
<dbReference type="InterPro" id="IPR039430">
    <property type="entry name" value="Thymidylate_kin-like_dom"/>
</dbReference>
<evidence type="ECO:0000256" key="1">
    <source>
        <dbReference type="ARBA" id="ARBA00009776"/>
    </source>
</evidence>
<comment type="catalytic activity">
    <reaction evidence="7 8">
        <text>dTMP + ATP = dTDP + ADP</text>
        <dbReference type="Rhea" id="RHEA:13517"/>
        <dbReference type="ChEBI" id="CHEBI:30616"/>
        <dbReference type="ChEBI" id="CHEBI:58369"/>
        <dbReference type="ChEBI" id="CHEBI:63528"/>
        <dbReference type="ChEBI" id="CHEBI:456216"/>
        <dbReference type="EC" id="2.7.4.9"/>
    </reaction>
</comment>
<dbReference type="NCBIfam" id="TIGR00041">
    <property type="entry name" value="DTMP_kinase"/>
    <property type="match status" value="1"/>
</dbReference>
<comment type="function">
    <text evidence="8">Phosphorylation of dTMP to form dTDP in both de novo and salvage pathways of dTTP synthesis.</text>
</comment>
<sequence length="237" mass="27494">MPKKSKFIVIEGSDGVGKKTQADLITKMFRRVGKQVVFYDFPQYERSFFGKMVASYLNGEFGDVDDVSPYLISLLYAGDRFEAAEHIRHDLRRGKIVISNRYTQSNMGFQSAKIKDENEKKKFLQWLEELEYGIFNIPKPDLVIYLYAPHKISQKMVDKKTKRGYTDKKRDIHERNGKFLAKVEKEYLSLAKSSPEWRTIICVVGDKMLTPEEISKRIFAIIEGRSVINDPKATTLF</sequence>
<dbReference type="GO" id="GO:0005524">
    <property type="term" value="F:ATP binding"/>
    <property type="evidence" value="ECO:0007669"/>
    <property type="project" value="UniProtKB-UniRule"/>
</dbReference>
<comment type="similarity">
    <text evidence="1 8">Belongs to the thymidylate kinase family.</text>
</comment>
<dbReference type="EC" id="2.7.4.9" evidence="8"/>
<evidence type="ECO:0000313" key="10">
    <source>
        <dbReference type="EMBL" id="PIT97640.1"/>
    </source>
</evidence>
<keyword evidence="4 8" id="KW-0547">Nucleotide-binding</keyword>
<keyword evidence="5 8" id="KW-0418">Kinase</keyword>
<evidence type="ECO:0000256" key="3">
    <source>
        <dbReference type="ARBA" id="ARBA00022727"/>
    </source>
</evidence>
<dbReference type="AlphaFoldDB" id="A0A2M6WXX4"/>
<accession>A0A2M6WXX4</accession>
<name>A0A2M6WXX4_9BACT</name>
<comment type="caution">
    <text evidence="8">Lacks conserved residue(s) required for the propagation of feature annotation.</text>
</comment>
<dbReference type="GO" id="GO:0006235">
    <property type="term" value="P:dTTP biosynthetic process"/>
    <property type="evidence" value="ECO:0007669"/>
    <property type="project" value="UniProtKB-UniRule"/>
</dbReference>
<dbReference type="Pfam" id="PF02223">
    <property type="entry name" value="Thymidylate_kin"/>
    <property type="match status" value="1"/>
</dbReference>
<protein>
    <recommendedName>
        <fullName evidence="8">Thymidylate kinase</fullName>
        <ecNumber evidence="8">2.7.4.9</ecNumber>
    </recommendedName>
    <alternativeName>
        <fullName evidence="8">dTMP kinase</fullName>
    </alternativeName>
</protein>
<comment type="caution">
    <text evidence="10">The sequence shown here is derived from an EMBL/GenBank/DDBJ whole genome shotgun (WGS) entry which is preliminary data.</text>
</comment>
<keyword evidence="6 8" id="KW-0067">ATP-binding</keyword>
<dbReference type="SUPFAM" id="SSF52540">
    <property type="entry name" value="P-loop containing nucleoside triphosphate hydrolases"/>
    <property type="match status" value="1"/>
</dbReference>
<dbReference type="GO" id="GO:0004798">
    <property type="term" value="F:dTMP kinase activity"/>
    <property type="evidence" value="ECO:0007669"/>
    <property type="project" value="UniProtKB-UniRule"/>
</dbReference>
<evidence type="ECO:0000259" key="9">
    <source>
        <dbReference type="Pfam" id="PF02223"/>
    </source>
</evidence>